<dbReference type="AlphaFoldDB" id="A0AAQ4FHY4"/>
<evidence type="ECO:0000313" key="3">
    <source>
        <dbReference type="EMBL" id="KAK8786839.1"/>
    </source>
</evidence>
<evidence type="ECO:0000256" key="2">
    <source>
        <dbReference type="SAM" id="SignalP"/>
    </source>
</evidence>
<feature type="chain" id="PRO_5042837642" description="Secreted protein" evidence="2">
    <location>
        <begin position="19"/>
        <end position="166"/>
    </location>
</feature>
<name>A0AAQ4FHY4_AMBAM</name>
<organism evidence="3 4">
    <name type="scientific">Amblyomma americanum</name>
    <name type="common">Lone star tick</name>
    <dbReference type="NCBI Taxonomy" id="6943"/>
    <lineage>
        <taxon>Eukaryota</taxon>
        <taxon>Metazoa</taxon>
        <taxon>Ecdysozoa</taxon>
        <taxon>Arthropoda</taxon>
        <taxon>Chelicerata</taxon>
        <taxon>Arachnida</taxon>
        <taxon>Acari</taxon>
        <taxon>Parasitiformes</taxon>
        <taxon>Ixodida</taxon>
        <taxon>Ixodoidea</taxon>
        <taxon>Ixodidae</taxon>
        <taxon>Amblyomminae</taxon>
        <taxon>Amblyomma</taxon>
    </lineage>
</organism>
<evidence type="ECO:0000313" key="4">
    <source>
        <dbReference type="Proteomes" id="UP001321473"/>
    </source>
</evidence>
<evidence type="ECO:0008006" key="5">
    <source>
        <dbReference type="Google" id="ProtNLM"/>
    </source>
</evidence>
<keyword evidence="4" id="KW-1185">Reference proteome</keyword>
<feature type="region of interest" description="Disordered" evidence="1">
    <location>
        <begin position="142"/>
        <end position="166"/>
    </location>
</feature>
<sequence>MLSQVIVMVCAAVAIVECNVGPNVGSVEPNFGRTGQQAQEPQPHLPSHYTPLLFPPFLFPPSPFHPGLCPPQPCQPQQPYELQGLSSGSPAFIRADDGTLFFVEPKSPLNLGPYVPSPAEYEPEAPVILPLARSGAAAHRGARRGVGGLGRSKRHASLMSGQHPGH</sequence>
<dbReference type="EMBL" id="JARKHS020002342">
    <property type="protein sequence ID" value="KAK8786839.1"/>
    <property type="molecule type" value="Genomic_DNA"/>
</dbReference>
<keyword evidence="2" id="KW-0732">Signal</keyword>
<accession>A0AAQ4FHY4</accession>
<protein>
    <recommendedName>
        <fullName evidence="5">Secreted protein</fullName>
    </recommendedName>
</protein>
<dbReference type="Proteomes" id="UP001321473">
    <property type="component" value="Unassembled WGS sequence"/>
</dbReference>
<reference evidence="3 4" key="1">
    <citation type="journal article" date="2023" name="Arcadia Sci">
        <title>De novo assembly of a long-read Amblyomma americanum tick genome.</title>
        <authorList>
            <person name="Chou S."/>
            <person name="Poskanzer K.E."/>
            <person name="Rollins M."/>
            <person name="Thuy-Boun P.S."/>
        </authorList>
    </citation>
    <scope>NUCLEOTIDE SEQUENCE [LARGE SCALE GENOMIC DNA]</scope>
    <source>
        <strain evidence="3">F_SG_1</strain>
        <tissue evidence="3">Salivary glands</tissue>
    </source>
</reference>
<gene>
    <name evidence="3" type="ORF">V5799_023384</name>
</gene>
<feature type="signal peptide" evidence="2">
    <location>
        <begin position="1"/>
        <end position="18"/>
    </location>
</feature>
<evidence type="ECO:0000256" key="1">
    <source>
        <dbReference type="SAM" id="MobiDB-lite"/>
    </source>
</evidence>
<proteinExistence type="predicted"/>
<comment type="caution">
    <text evidence="3">The sequence shown here is derived from an EMBL/GenBank/DDBJ whole genome shotgun (WGS) entry which is preliminary data.</text>
</comment>